<feature type="domain" description="Aminotransferase class I/classII large" evidence="6">
    <location>
        <begin position="34"/>
        <end position="379"/>
    </location>
</feature>
<dbReference type="InterPro" id="IPR051798">
    <property type="entry name" value="Class-II_PLP-Dep_Aminotrans"/>
</dbReference>
<dbReference type="InterPro" id="IPR015422">
    <property type="entry name" value="PyrdxlP-dep_Trfase_small"/>
</dbReference>
<evidence type="ECO:0000256" key="3">
    <source>
        <dbReference type="ARBA" id="ARBA00022898"/>
    </source>
</evidence>
<dbReference type="GO" id="GO:0030170">
    <property type="term" value="F:pyridoxal phosphate binding"/>
    <property type="evidence" value="ECO:0007669"/>
    <property type="project" value="InterPro"/>
</dbReference>
<dbReference type="GO" id="GO:0047804">
    <property type="term" value="F:cysteine-S-conjugate beta-lyase activity"/>
    <property type="evidence" value="ECO:0007669"/>
    <property type="project" value="UniProtKB-EC"/>
</dbReference>
<dbReference type="InterPro" id="IPR015424">
    <property type="entry name" value="PyrdxlP-dep_Trfase"/>
</dbReference>
<dbReference type="Gene3D" id="3.40.640.10">
    <property type="entry name" value="Type I PLP-dependent aspartate aminotransferase-like (Major domain)"/>
    <property type="match status" value="1"/>
</dbReference>
<comment type="cofactor">
    <cofactor evidence="1">
        <name>pyridoxal 5'-phosphate</name>
        <dbReference type="ChEBI" id="CHEBI:597326"/>
    </cofactor>
</comment>
<dbReference type="FunCoup" id="A0A1I4Y1V9">
    <property type="interactions" value="107"/>
</dbReference>
<dbReference type="InterPro" id="IPR004839">
    <property type="entry name" value="Aminotransferase_I/II_large"/>
</dbReference>
<name>A0A1I4Y1V9_9ACTN</name>
<dbReference type="PANTHER" id="PTHR43525">
    <property type="entry name" value="PROTEIN MALY"/>
    <property type="match status" value="1"/>
</dbReference>
<dbReference type="RefSeq" id="WP_075020076.1">
    <property type="nucleotide sequence ID" value="NZ_FOVH01000001.1"/>
</dbReference>
<sequence length="388" mass="42123">MTELELAEATLRGRGGKKWRTYADDVLPMWLADMDFQPAEAVRRAVLETARAGTFTYPLDAEHRGVGEAFAARMRARFGWEARADRTAVIADLVQGLTATVMAYSEPGDGVIVLSPIYPPFVRSVEVSGRKVADVPMVDGPGGFAIDFDLLRRQAARPDVRLMLLCNPHNPTGRVFTAEELRRLSEVALEHGVVVVSDEVHADLVYAPHAHTVFSTVAQDSGATTITLQSATKAFNLGGLRCAVVHFGSEPLRRRFTATFPDRVLGRVSGVAAAATIAAWTDADGWLGGVLEILELNRSTVFDWVAARPSHVHAHMPEGTYFAWLDFTRLPPGGASAHEHLLKTARLALQAGEDFAASCPTWARLNFATSPLILAEALDRMEAALTVT</sequence>
<organism evidence="7 8">
    <name type="scientific">Actinomadura madurae</name>
    <dbReference type="NCBI Taxonomy" id="1993"/>
    <lineage>
        <taxon>Bacteria</taxon>
        <taxon>Bacillati</taxon>
        <taxon>Actinomycetota</taxon>
        <taxon>Actinomycetes</taxon>
        <taxon>Streptosporangiales</taxon>
        <taxon>Thermomonosporaceae</taxon>
        <taxon>Actinomadura</taxon>
    </lineage>
</organism>
<dbReference type="InterPro" id="IPR015421">
    <property type="entry name" value="PyrdxlP-dep_Trfase_major"/>
</dbReference>
<evidence type="ECO:0000313" key="8">
    <source>
        <dbReference type="Proteomes" id="UP000183413"/>
    </source>
</evidence>
<keyword evidence="3" id="KW-0663">Pyridoxal phosphate</keyword>
<dbReference type="SUPFAM" id="SSF53383">
    <property type="entry name" value="PLP-dependent transferases"/>
    <property type="match status" value="1"/>
</dbReference>
<dbReference type="Gene3D" id="3.90.1150.10">
    <property type="entry name" value="Aspartate Aminotransferase, domain 1"/>
    <property type="match status" value="1"/>
</dbReference>
<evidence type="ECO:0000259" key="6">
    <source>
        <dbReference type="Pfam" id="PF00155"/>
    </source>
</evidence>
<reference evidence="7 8" key="1">
    <citation type="submission" date="2016-10" db="EMBL/GenBank/DDBJ databases">
        <authorList>
            <person name="de Groot N.N."/>
        </authorList>
    </citation>
    <scope>NUCLEOTIDE SEQUENCE [LARGE SCALE GENOMIC DNA]</scope>
    <source>
        <strain evidence="7 8">DSM 43067</strain>
    </source>
</reference>
<evidence type="ECO:0000256" key="2">
    <source>
        <dbReference type="ARBA" id="ARBA00012224"/>
    </source>
</evidence>
<dbReference type="EMBL" id="FOVH01000001">
    <property type="protein sequence ID" value="SFN32121.1"/>
    <property type="molecule type" value="Genomic_DNA"/>
</dbReference>
<comment type="similarity">
    <text evidence="5">Belongs to the class-II pyridoxal-phosphate-dependent aminotransferase family. MalY/PatB cystathionine beta-lyase subfamily.</text>
</comment>
<dbReference type="eggNOG" id="COG1168">
    <property type="taxonomic scope" value="Bacteria"/>
</dbReference>
<dbReference type="InParanoid" id="A0A1I4Y1V9"/>
<dbReference type="Proteomes" id="UP000183413">
    <property type="component" value="Unassembled WGS sequence"/>
</dbReference>
<dbReference type="EC" id="4.4.1.13" evidence="2"/>
<evidence type="ECO:0000313" key="7">
    <source>
        <dbReference type="EMBL" id="SFN32121.1"/>
    </source>
</evidence>
<proteinExistence type="inferred from homology"/>
<keyword evidence="4 7" id="KW-0456">Lyase</keyword>
<dbReference type="PANTHER" id="PTHR43525:SF1">
    <property type="entry name" value="PROTEIN MALY"/>
    <property type="match status" value="1"/>
</dbReference>
<accession>A0A1I4Y1V9</accession>
<dbReference type="CDD" id="cd00609">
    <property type="entry name" value="AAT_like"/>
    <property type="match status" value="1"/>
</dbReference>
<evidence type="ECO:0000256" key="4">
    <source>
        <dbReference type="ARBA" id="ARBA00023239"/>
    </source>
</evidence>
<dbReference type="STRING" id="1993.SAMN04489713_1011145"/>
<protein>
    <recommendedName>
        <fullName evidence="2">cysteine-S-conjugate beta-lyase</fullName>
        <ecNumber evidence="2">4.4.1.13</ecNumber>
    </recommendedName>
</protein>
<keyword evidence="8" id="KW-1185">Reference proteome</keyword>
<dbReference type="AlphaFoldDB" id="A0A1I4Y1V9"/>
<dbReference type="Pfam" id="PF00155">
    <property type="entry name" value="Aminotran_1_2"/>
    <property type="match status" value="1"/>
</dbReference>
<evidence type="ECO:0000256" key="1">
    <source>
        <dbReference type="ARBA" id="ARBA00001933"/>
    </source>
</evidence>
<evidence type="ECO:0000256" key="5">
    <source>
        <dbReference type="ARBA" id="ARBA00037974"/>
    </source>
</evidence>
<gene>
    <name evidence="7" type="ORF">SAMN04489713_1011145</name>
</gene>